<comment type="subcellular location">
    <subcellularLocation>
        <location evidence="1 7">Cell membrane</location>
        <topology evidence="1 7">Multi-pass membrane protein</topology>
    </subcellularLocation>
</comment>
<name>A0AB39BG94_9MICO</name>
<sequence length="310" mass="32989">MNATVAPTASAVGRGVRDSSRRPGFGRLGVRAFFLGPFYILFALLYVLPIGYAIVQSLFVVERSGGVFGTVSSRFDGLTQYGRVLTDAEFLQGLGRVGVYALIQVPTMTALAVAIALLLATTARRAAVVIRSIVFLPYAVPTVIAGIMWASLYQPATSPLDQMGIHIPWLGGQMILISIANIGLWAWTGFNVLVMVSALTSIPPEIIEAARIDGASEFRIAMSIKLPLIVPTIVMTSLFTMIGTLQLFSEPTILRSISTAITSGFTPNMLALSAASGNSYSYAAAISVTLAVITVLLSIGLFRIIRKVGQ</sequence>
<evidence type="ECO:0000256" key="1">
    <source>
        <dbReference type="ARBA" id="ARBA00004651"/>
    </source>
</evidence>
<dbReference type="PROSITE" id="PS50928">
    <property type="entry name" value="ABC_TM1"/>
    <property type="match status" value="1"/>
</dbReference>
<evidence type="ECO:0000256" key="6">
    <source>
        <dbReference type="ARBA" id="ARBA00023136"/>
    </source>
</evidence>
<feature type="transmembrane region" description="Helical" evidence="7">
    <location>
        <begin position="280"/>
        <end position="305"/>
    </location>
</feature>
<evidence type="ECO:0000256" key="5">
    <source>
        <dbReference type="ARBA" id="ARBA00022989"/>
    </source>
</evidence>
<dbReference type="GO" id="GO:0055085">
    <property type="term" value="P:transmembrane transport"/>
    <property type="evidence" value="ECO:0007669"/>
    <property type="project" value="InterPro"/>
</dbReference>
<dbReference type="InterPro" id="IPR050809">
    <property type="entry name" value="UgpAE/MalFG_permease"/>
</dbReference>
<comment type="similarity">
    <text evidence="7">Belongs to the binding-protein-dependent transport system permease family.</text>
</comment>
<evidence type="ECO:0000256" key="4">
    <source>
        <dbReference type="ARBA" id="ARBA00022692"/>
    </source>
</evidence>
<feature type="transmembrane region" description="Helical" evidence="7">
    <location>
        <begin position="133"/>
        <end position="154"/>
    </location>
</feature>
<evidence type="ECO:0000313" key="10">
    <source>
        <dbReference type="EMBL" id="XDI05356.1"/>
    </source>
</evidence>
<organism evidence="10">
    <name type="scientific">Herbiconiux sp. A18JL235</name>
    <dbReference type="NCBI Taxonomy" id="3152363"/>
    <lineage>
        <taxon>Bacteria</taxon>
        <taxon>Bacillati</taxon>
        <taxon>Actinomycetota</taxon>
        <taxon>Actinomycetes</taxon>
        <taxon>Micrococcales</taxon>
        <taxon>Microbacteriaceae</taxon>
        <taxon>Herbiconiux</taxon>
    </lineage>
</organism>
<feature type="transmembrane region" description="Helical" evidence="7">
    <location>
        <begin position="228"/>
        <end position="248"/>
    </location>
</feature>
<feature type="transmembrane region" description="Helical" evidence="7">
    <location>
        <begin position="99"/>
        <end position="121"/>
    </location>
</feature>
<proteinExistence type="inferred from homology"/>
<evidence type="ECO:0000256" key="2">
    <source>
        <dbReference type="ARBA" id="ARBA00022448"/>
    </source>
</evidence>
<keyword evidence="5 7" id="KW-1133">Transmembrane helix</keyword>
<dbReference type="CDD" id="cd06261">
    <property type="entry name" value="TM_PBP2"/>
    <property type="match status" value="1"/>
</dbReference>
<evidence type="ECO:0000259" key="9">
    <source>
        <dbReference type="PROSITE" id="PS50928"/>
    </source>
</evidence>
<dbReference type="AlphaFoldDB" id="A0AB39BG94"/>
<dbReference type="EMBL" id="CP162511">
    <property type="protein sequence ID" value="XDI05356.1"/>
    <property type="molecule type" value="Genomic_DNA"/>
</dbReference>
<dbReference type="RefSeq" id="WP_368497744.1">
    <property type="nucleotide sequence ID" value="NZ_CP162511.1"/>
</dbReference>
<reference evidence="10" key="1">
    <citation type="submission" date="2024-05" db="EMBL/GenBank/DDBJ databases">
        <title>Herbiconiux sp. A18JL235.</title>
        <authorList>
            <person name="Zhang G."/>
        </authorList>
    </citation>
    <scope>NUCLEOTIDE SEQUENCE</scope>
    <source>
        <strain evidence="10">A18JL235</strain>
    </source>
</reference>
<dbReference type="InterPro" id="IPR035906">
    <property type="entry name" value="MetI-like_sf"/>
</dbReference>
<feature type="domain" description="ABC transmembrane type-1" evidence="9">
    <location>
        <begin position="94"/>
        <end position="301"/>
    </location>
</feature>
<evidence type="ECO:0000256" key="3">
    <source>
        <dbReference type="ARBA" id="ARBA00022475"/>
    </source>
</evidence>
<evidence type="ECO:0000256" key="7">
    <source>
        <dbReference type="RuleBase" id="RU363032"/>
    </source>
</evidence>
<keyword evidence="4 7" id="KW-0812">Transmembrane</keyword>
<keyword evidence="3" id="KW-1003">Cell membrane</keyword>
<evidence type="ECO:0000256" key="8">
    <source>
        <dbReference type="SAM" id="MobiDB-lite"/>
    </source>
</evidence>
<dbReference type="Gene3D" id="1.10.3720.10">
    <property type="entry name" value="MetI-like"/>
    <property type="match status" value="1"/>
</dbReference>
<dbReference type="PANTHER" id="PTHR43227:SF8">
    <property type="entry name" value="DIACETYLCHITOBIOSE UPTAKE SYSTEM PERMEASE PROTEIN DASB"/>
    <property type="match status" value="1"/>
</dbReference>
<keyword evidence="6 7" id="KW-0472">Membrane</keyword>
<accession>A0AB39BG94</accession>
<feature type="transmembrane region" description="Helical" evidence="7">
    <location>
        <begin position="32"/>
        <end position="55"/>
    </location>
</feature>
<dbReference type="Pfam" id="PF00528">
    <property type="entry name" value="BPD_transp_1"/>
    <property type="match status" value="1"/>
</dbReference>
<keyword evidence="2 7" id="KW-0813">Transport</keyword>
<gene>
    <name evidence="10" type="ORF">ABFY20_18870</name>
</gene>
<dbReference type="InterPro" id="IPR000515">
    <property type="entry name" value="MetI-like"/>
</dbReference>
<dbReference type="SUPFAM" id="SSF161098">
    <property type="entry name" value="MetI-like"/>
    <property type="match status" value="1"/>
</dbReference>
<dbReference type="GO" id="GO:0005886">
    <property type="term" value="C:plasma membrane"/>
    <property type="evidence" value="ECO:0007669"/>
    <property type="project" value="UniProtKB-SubCell"/>
</dbReference>
<protein>
    <submittedName>
        <fullName evidence="10">Carbohydrate ABC transporter permease</fullName>
    </submittedName>
</protein>
<dbReference type="PANTHER" id="PTHR43227">
    <property type="entry name" value="BLL4140 PROTEIN"/>
    <property type="match status" value="1"/>
</dbReference>
<feature type="region of interest" description="Disordered" evidence="8">
    <location>
        <begin position="1"/>
        <end position="20"/>
    </location>
</feature>
<feature type="transmembrane region" description="Helical" evidence="7">
    <location>
        <begin position="174"/>
        <end position="196"/>
    </location>
</feature>